<evidence type="ECO:0008006" key="4">
    <source>
        <dbReference type="Google" id="ProtNLM"/>
    </source>
</evidence>
<name>A0A103XIV8_CYNCS</name>
<proteinExistence type="predicted"/>
<evidence type="ECO:0000313" key="2">
    <source>
        <dbReference type="EMBL" id="KVH91487.1"/>
    </source>
</evidence>
<dbReference type="Gramene" id="KVH91487">
    <property type="protein sequence ID" value="KVH91487"/>
    <property type="gene ID" value="Ccrd_006490"/>
</dbReference>
<dbReference type="OrthoDB" id="654277at2759"/>
<gene>
    <name evidence="2" type="ORF">Ccrd_006490</name>
</gene>
<protein>
    <recommendedName>
        <fullName evidence="4">IQ motif, EF-hand binding site-containing protein</fullName>
    </recommendedName>
</protein>
<reference evidence="2 3" key="1">
    <citation type="journal article" date="2016" name="Sci. Rep.">
        <title>The genome sequence of the outbreeding globe artichoke constructed de novo incorporating a phase-aware low-pass sequencing strategy of F1 progeny.</title>
        <authorList>
            <person name="Scaglione D."/>
            <person name="Reyes-Chin-Wo S."/>
            <person name="Acquadro A."/>
            <person name="Froenicke L."/>
            <person name="Portis E."/>
            <person name="Beitel C."/>
            <person name="Tirone M."/>
            <person name="Mauro R."/>
            <person name="Lo Monaco A."/>
            <person name="Mauromicale G."/>
            <person name="Faccioli P."/>
            <person name="Cattivelli L."/>
            <person name="Rieseberg L."/>
            <person name="Michelmore R."/>
            <person name="Lanteri S."/>
        </authorList>
    </citation>
    <scope>NUCLEOTIDE SEQUENCE [LARGE SCALE GENOMIC DNA]</scope>
    <source>
        <strain evidence="2">2C</strain>
    </source>
</reference>
<feature type="region of interest" description="Disordered" evidence="1">
    <location>
        <begin position="95"/>
        <end position="122"/>
    </location>
</feature>
<dbReference type="OMA" id="CATKTSI"/>
<dbReference type="EMBL" id="LEKV01004942">
    <property type="protein sequence ID" value="KVH91487.1"/>
    <property type="molecule type" value="Genomic_DNA"/>
</dbReference>
<sequence>MLTFAYLLQWQAGSRQQTSPSGFGPDKTNWGWNWLERWMAVRPWENRFLDINTRDGLKIQENGSAKQEQEQEPNIRNQLKSAGKKSIASNLQLEFPNEKMGQSHSDGSGSDPIKSTSMQEAPATVCIDPTSNAFLADSVGELRLRPGVGSRSHSNPRERSSILGNQGKKRQSLPSSGKTGQGVGSHMARQPGKCATKTSI</sequence>
<dbReference type="AlphaFoldDB" id="A0A103XIV8"/>
<evidence type="ECO:0000313" key="3">
    <source>
        <dbReference type="Proteomes" id="UP000243975"/>
    </source>
</evidence>
<feature type="compositionally biased region" description="Polar residues" evidence="1">
    <location>
        <begin position="100"/>
        <end position="119"/>
    </location>
</feature>
<keyword evidence="3" id="KW-1185">Reference proteome</keyword>
<feature type="region of interest" description="Disordered" evidence="1">
    <location>
        <begin position="145"/>
        <end position="200"/>
    </location>
</feature>
<accession>A0A103XIV8</accession>
<comment type="caution">
    <text evidence="2">The sequence shown here is derived from an EMBL/GenBank/DDBJ whole genome shotgun (WGS) entry which is preliminary data.</text>
</comment>
<dbReference type="Proteomes" id="UP000243975">
    <property type="component" value="Unassembled WGS sequence"/>
</dbReference>
<evidence type="ECO:0000256" key="1">
    <source>
        <dbReference type="SAM" id="MobiDB-lite"/>
    </source>
</evidence>
<organism evidence="2 3">
    <name type="scientific">Cynara cardunculus var. scolymus</name>
    <name type="common">Globe artichoke</name>
    <name type="synonym">Cynara scolymus</name>
    <dbReference type="NCBI Taxonomy" id="59895"/>
    <lineage>
        <taxon>Eukaryota</taxon>
        <taxon>Viridiplantae</taxon>
        <taxon>Streptophyta</taxon>
        <taxon>Embryophyta</taxon>
        <taxon>Tracheophyta</taxon>
        <taxon>Spermatophyta</taxon>
        <taxon>Magnoliopsida</taxon>
        <taxon>eudicotyledons</taxon>
        <taxon>Gunneridae</taxon>
        <taxon>Pentapetalae</taxon>
        <taxon>asterids</taxon>
        <taxon>campanulids</taxon>
        <taxon>Asterales</taxon>
        <taxon>Asteraceae</taxon>
        <taxon>Carduoideae</taxon>
        <taxon>Cardueae</taxon>
        <taxon>Carduinae</taxon>
        <taxon>Cynara</taxon>
    </lineage>
</organism>
<dbReference type="STRING" id="59895.A0A103XIV8"/>